<accession>A0A834GVL6</accession>
<evidence type="ECO:0000313" key="1">
    <source>
        <dbReference type="EMBL" id="KAF7143254.1"/>
    </source>
</evidence>
<evidence type="ECO:0000313" key="2">
    <source>
        <dbReference type="Proteomes" id="UP000626092"/>
    </source>
</evidence>
<sequence>MRYPPPGYYKDLVFPTKFLIPICFNYSVAASCDVESNPEAAIVVERNVVSLGKNRSGLTGMEERLRGYSSMLHICALKGSLNEGKAVHGHVIKYGINPDAHLWNSLPKEDEMMLQRPRDQGNLPTAGGIDSINALYSVRVPDVL</sequence>
<proteinExistence type="predicted"/>
<name>A0A834GVL6_RHOSS</name>
<comment type="caution">
    <text evidence="1">The sequence shown here is derived from an EMBL/GenBank/DDBJ whole genome shotgun (WGS) entry which is preliminary data.</text>
</comment>
<gene>
    <name evidence="1" type="ORF">RHSIM_Rhsim05G0035600</name>
</gene>
<keyword evidence="2" id="KW-1185">Reference proteome</keyword>
<reference evidence="1" key="1">
    <citation type="submission" date="2019-11" db="EMBL/GenBank/DDBJ databases">
        <authorList>
            <person name="Liu Y."/>
            <person name="Hou J."/>
            <person name="Li T.-Q."/>
            <person name="Guan C.-H."/>
            <person name="Wu X."/>
            <person name="Wu H.-Z."/>
            <person name="Ling F."/>
            <person name="Zhang R."/>
            <person name="Shi X.-G."/>
            <person name="Ren J.-P."/>
            <person name="Chen E.-F."/>
            <person name="Sun J.-M."/>
        </authorList>
    </citation>
    <scope>NUCLEOTIDE SEQUENCE</scope>
    <source>
        <strain evidence="1">Adult_tree_wgs_1</strain>
        <tissue evidence="1">Leaves</tissue>
    </source>
</reference>
<dbReference type="Proteomes" id="UP000626092">
    <property type="component" value="Unassembled WGS sequence"/>
</dbReference>
<dbReference type="EMBL" id="WJXA01000005">
    <property type="protein sequence ID" value="KAF7143254.1"/>
    <property type="molecule type" value="Genomic_DNA"/>
</dbReference>
<dbReference type="OrthoDB" id="1489723at2759"/>
<organism evidence="1 2">
    <name type="scientific">Rhododendron simsii</name>
    <name type="common">Sims's rhododendron</name>
    <dbReference type="NCBI Taxonomy" id="118357"/>
    <lineage>
        <taxon>Eukaryota</taxon>
        <taxon>Viridiplantae</taxon>
        <taxon>Streptophyta</taxon>
        <taxon>Embryophyta</taxon>
        <taxon>Tracheophyta</taxon>
        <taxon>Spermatophyta</taxon>
        <taxon>Magnoliopsida</taxon>
        <taxon>eudicotyledons</taxon>
        <taxon>Gunneridae</taxon>
        <taxon>Pentapetalae</taxon>
        <taxon>asterids</taxon>
        <taxon>Ericales</taxon>
        <taxon>Ericaceae</taxon>
        <taxon>Ericoideae</taxon>
        <taxon>Rhodoreae</taxon>
        <taxon>Rhododendron</taxon>
    </lineage>
</organism>
<protein>
    <submittedName>
        <fullName evidence="1">Uncharacterized protein</fullName>
    </submittedName>
</protein>
<dbReference type="PROSITE" id="PS51257">
    <property type="entry name" value="PROKAR_LIPOPROTEIN"/>
    <property type="match status" value="1"/>
</dbReference>
<dbReference type="AlphaFoldDB" id="A0A834GVL6"/>